<gene>
    <name evidence="3" type="ORF">ACH4OY_19200</name>
</gene>
<keyword evidence="4" id="KW-1185">Reference proteome</keyword>
<dbReference type="PANTHER" id="PTHR46696:SF4">
    <property type="entry name" value="BIOTIN BIOSYNTHESIS CYTOCHROME P450"/>
    <property type="match status" value="1"/>
</dbReference>
<dbReference type="EMBL" id="JBIRPU010000013">
    <property type="protein sequence ID" value="MFI0794792.1"/>
    <property type="molecule type" value="Genomic_DNA"/>
</dbReference>
<feature type="region of interest" description="Disordered" evidence="2">
    <location>
        <begin position="271"/>
        <end position="292"/>
    </location>
</feature>
<feature type="compositionally biased region" description="Basic and acidic residues" evidence="2">
    <location>
        <begin position="275"/>
        <end position="286"/>
    </location>
</feature>
<protein>
    <submittedName>
        <fullName evidence="3">Cytochrome P450</fullName>
    </submittedName>
</protein>
<evidence type="ECO:0000256" key="1">
    <source>
        <dbReference type="ARBA" id="ARBA00010617"/>
    </source>
</evidence>
<dbReference type="InterPro" id="IPR001128">
    <property type="entry name" value="Cyt_P450"/>
</dbReference>
<dbReference type="Pfam" id="PF00067">
    <property type="entry name" value="p450"/>
    <property type="match status" value="1"/>
</dbReference>
<proteinExistence type="inferred from homology"/>
<dbReference type="Proteomes" id="UP001611075">
    <property type="component" value="Unassembled WGS sequence"/>
</dbReference>
<evidence type="ECO:0000313" key="4">
    <source>
        <dbReference type="Proteomes" id="UP001611075"/>
    </source>
</evidence>
<reference evidence="3 4" key="1">
    <citation type="submission" date="2024-10" db="EMBL/GenBank/DDBJ databases">
        <title>The Natural Products Discovery Center: Release of the First 8490 Sequenced Strains for Exploring Actinobacteria Biosynthetic Diversity.</title>
        <authorList>
            <person name="Kalkreuter E."/>
            <person name="Kautsar S.A."/>
            <person name="Yang D."/>
            <person name="Bader C.D."/>
            <person name="Teijaro C.N."/>
            <person name="Fluegel L."/>
            <person name="Davis C.M."/>
            <person name="Simpson J.R."/>
            <person name="Lauterbach L."/>
            <person name="Steele A.D."/>
            <person name="Gui C."/>
            <person name="Meng S."/>
            <person name="Li G."/>
            <person name="Viehrig K."/>
            <person name="Ye F."/>
            <person name="Su P."/>
            <person name="Kiefer A.F."/>
            <person name="Nichols A."/>
            <person name="Cepeda A.J."/>
            <person name="Yan W."/>
            <person name="Fan B."/>
            <person name="Jiang Y."/>
            <person name="Adhikari A."/>
            <person name="Zheng C.-J."/>
            <person name="Schuster L."/>
            <person name="Cowan T.M."/>
            <person name="Smanski M.J."/>
            <person name="Chevrette M.G."/>
            <person name="De Carvalho L.P.S."/>
            <person name="Shen B."/>
        </authorList>
    </citation>
    <scope>NUCLEOTIDE SEQUENCE [LARGE SCALE GENOMIC DNA]</scope>
    <source>
        <strain evidence="3 4">NPDC021253</strain>
    </source>
</reference>
<sequence length="292" mass="30553">MISSVHEFDRYADVRAALADPHLVPPPAESGPVGGMAWLRATVARFSSGDTHARRRALVEADLARLDPLVLRKAIALDPDDDARRASVRALADALAVPEPDAVVEAITIVAGAYFGDAHDTAADQAVAKLLTLMLPTDSGDDSALEAAANRIGLLVQACDATGNLIDHARRAAGGCPAGHDIETLLVETLRHDPPVRATRRMAIRDTRVAGVDIAEGELIILAVAAANRDPEVFTAPDTFELERSGPPSLTFGSPPRVCPGRDHAMAIAAGALSRDPDAPIADDRTSTGSPS</sequence>
<evidence type="ECO:0000313" key="3">
    <source>
        <dbReference type="EMBL" id="MFI0794792.1"/>
    </source>
</evidence>
<organism evidence="3 4">
    <name type="scientific">Micromonospora rubida</name>
    <dbReference type="NCBI Taxonomy" id="2697657"/>
    <lineage>
        <taxon>Bacteria</taxon>
        <taxon>Bacillati</taxon>
        <taxon>Actinomycetota</taxon>
        <taxon>Actinomycetes</taxon>
        <taxon>Micromonosporales</taxon>
        <taxon>Micromonosporaceae</taxon>
        <taxon>Micromonospora</taxon>
    </lineage>
</organism>
<evidence type="ECO:0000256" key="2">
    <source>
        <dbReference type="SAM" id="MobiDB-lite"/>
    </source>
</evidence>
<dbReference type="PANTHER" id="PTHR46696">
    <property type="entry name" value="P450, PUTATIVE (EUROFUNG)-RELATED"/>
    <property type="match status" value="1"/>
</dbReference>
<accession>A0ABW7SM55</accession>
<comment type="similarity">
    <text evidence="1">Belongs to the cytochrome P450 family.</text>
</comment>
<dbReference type="Gene3D" id="1.10.630.10">
    <property type="entry name" value="Cytochrome P450"/>
    <property type="match status" value="1"/>
</dbReference>
<dbReference type="RefSeq" id="WP_396681419.1">
    <property type="nucleotide sequence ID" value="NZ_JBIRPU010000013.1"/>
</dbReference>
<dbReference type="InterPro" id="IPR036396">
    <property type="entry name" value="Cyt_P450_sf"/>
</dbReference>
<name>A0ABW7SM55_9ACTN</name>
<comment type="caution">
    <text evidence="3">The sequence shown here is derived from an EMBL/GenBank/DDBJ whole genome shotgun (WGS) entry which is preliminary data.</text>
</comment>
<dbReference type="SUPFAM" id="SSF48264">
    <property type="entry name" value="Cytochrome P450"/>
    <property type="match status" value="1"/>
</dbReference>